<feature type="domain" description="Integrase catalytic" evidence="1">
    <location>
        <begin position="174"/>
        <end position="301"/>
    </location>
</feature>
<evidence type="ECO:0000313" key="2">
    <source>
        <dbReference type="EMBL" id="PIZ17963.1"/>
    </source>
</evidence>
<dbReference type="GO" id="GO:0003676">
    <property type="term" value="F:nucleic acid binding"/>
    <property type="evidence" value="ECO:0007669"/>
    <property type="project" value="InterPro"/>
</dbReference>
<dbReference type="AlphaFoldDB" id="A0A2M7SF98"/>
<dbReference type="EMBL" id="PFMR01000059">
    <property type="protein sequence ID" value="PIZ17963.1"/>
    <property type="molecule type" value="Genomic_DNA"/>
</dbReference>
<comment type="caution">
    <text evidence="2">The sequence shown here is derived from an EMBL/GenBank/DDBJ whole genome shotgun (WGS) entry which is preliminary data.</text>
</comment>
<dbReference type="InterPro" id="IPR036397">
    <property type="entry name" value="RNaseH_sf"/>
</dbReference>
<feature type="non-terminal residue" evidence="2">
    <location>
        <position position="1"/>
    </location>
</feature>
<dbReference type="SUPFAM" id="SSF53098">
    <property type="entry name" value="Ribonuclease H-like"/>
    <property type="match status" value="1"/>
</dbReference>
<dbReference type="PROSITE" id="PS50994">
    <property type="entry name" value="INTEGRASE"/>
    <property type="match status" value="1"/>
</dbReference>
<organism evidence="2 3">
    <name type="scientific">Candidatus Desantisbacteria bacterium CG_4_10_14_0_8_um_filter_48_22</name>
    <dbReference type="NCBI Taxonomy" id="1974543"/>
    <lineage>
        <taxon>Bacteria</taxon>
        <taxon>Candidatus Desantisiibacteriota</taxon>
    </lineage>
</organism>
<reference evidence="3" key="1">
    <citation type="submission" date="2017-09" db="EMBL/GenBank/DDBJ databases">
        <title>Depth-based differentiation of microbial function through sediment-hosted aquifers and enrichment of novel symbionts in the deep terrestrial subsurface.</title>
        <authorList>
            <person name="Probst A.J."/>
            <person name="Ladd B."/>
            <person name="Jarett J.K."/>
            <person name="Geller-Mcgrath D.E."/>
            <person name="Sieber C.M.K."/>
            <person name="Emerson J.B."/>
            <person name="Anantharaman K."/>
            <person name="Thomas B.C."/>
            <person name="Malmstrom R."/>
            <person name="Stieglmeier M."/>
            <person name="Klingl A."/>
            <person name="Woyke T."/>
            <person name="Ryan C.M."/>
            <person name="Banfield J.F."/>
        </authorList>
    </citation>
    <scope>NUCLEOTIDE SEQUENCE [LARGE SCALE GENOMIC DNA]</scope>
</reference>
<dbReference type="InterPro" id="IPR001584">
    <property type="entry name" value="Integrase_cat-core"/>
</dbReference>
<gene>
    <name evidence="2" type="ORF">COY52_01915</name>
</gene>
<evidence type="ECO:0000259" key="1">
    <source>
        <dbReference type="PROSITE" id="PS50994"/>
    </source>
</evidence>
<dbReference type="Gene3D" id="3.30.420.10">
    <property type="entry name" value="Ribonuclease H-like superfamily/Ribonuclease H"/>
    <property type="match status" value="1"/>
</dbReference>
<dbReference type="Proteomes" id="UP000229307">
    <property type="component" value="Unassembled WGS sequence"/>
</dbReference>
<proteinExistence type="predicted"/>
<dbReference type="Pfam" id="PF13683">
    <property type="entry name" value="rve_3"/>
    <property type="match status" value="1"/>
</dbReference>
<dbReference type="InterPro" id="IPR012337">
    <property type="entry name" value="RNaseH-like_sf"/>
</dbReference>
<name>A0A2M7SF98_9BACT</name>
<sequence length="355" mass="40118">LGLLGALKGHFKKETRTAVVESIKEAVSQGLTQKRACRIFGIEPRKLRRWANPKPLVKRIAWNRILAHEREAIVRTATEERFWDKPVSHIFVHGHESGRFFASLSTVYKVLKSERLLRPIRRRKRNGSYVSAHSLLDQGFSLLCYDATCFVTETGIAVWAIPVMILPCRYLLHIGYSLTGVTSSDLVRAVTEALALMPPSLELNLVAHSDRGSAMKAAYTRITVKDLLGALIHYGRPHTPDDEGWIEAFIKTLKYHREAPVSFKIVDDVVSWLARFPDLYNNDPHSSLKYVTPLQALSGQQEVILNQRKQNLVSARKRRYAFWQKNQPSSFIGKEAVVPASLTEPPSAEVAMQLV</sequence>
<dbReference type="GO" id="GO:0015074">
    <property type="term" value="P:DNA integration"/>
    <property type="evidence" value="ECO:0007669"/>
    <property type="project" value="InterPro"/>
</dbReference>
<evidence type="ECO:0000313" key="3">
    <source>
        <dbReference type="Proteomes" id="UP000229307"/>
    </source>
</evidence>
<protein>
    <recommendedName>
        <fullName evidence="1">Integrase catalytic domain-containing protein</fullName>
    </recommendedName>
</protein>
<accession>A0A2M7SF98</accession>